<proteinExistence type="predicted"/>
<organism evidence="2 3">
    <name type="scientific">Candidatus Accumulibacter appositus</name>
    <dbReference type="NCBI Taxonomy" id="1454003"/>
    <lineage>
        <taxon>Bacteria</taxon>
        <taxon>Pseudomonadati</taxon>
        <taxon>Pseudomonadota</taxon>
        <taxon>Betaproteobacteria</taxon>
        <taxon>Candidatus Accumulibacter</taxon>
    </lineage>
</organism>
<dbReference type="PROSITE" id="PS50801">
    <property type="entry name" value="STAS"/>
    <property type="match status" value="1"/>
</dbReference>
<name>A0A011N759_9PROT</name>
<reference evidence="2 3" key="1">
    <citation type="submission" date="2014-02" db="EMBL/GenBank/DDBJ databases">
        <title>Expanding our view of genomic diversity in Candidatus Accumulibacter clades.</title>
        <authorList>
            <person name="Skennerton C.T."/>
            <person name="Barr J.J."/>
            <person name="Slater F.R."/>
            <person name="Bond P.L."/>
            <person name="Tyson G.W."/>
        </authorList>
    </citation>
    <scope>NUCLEOTIDE SEQUENCE [LARGE SCALE GENOMIC DNA]</scope>
    <source>
        <strain evidence="3">BA-92</strain>
    </source>
</reference>
<dbReference type="InterPro" id="IPR058548">
    <property type="entry name" value="MlaB-like_STAS"/>
</dbReference>
<dbReference type="Gene3D" id="3.30.750.24">
    <property type="entry name" value="STAS domain"/>
    <property type="match status" value="1"/>
</dbReference>
<dbReference type="Proteomes" id="UP000021816">
    <property type="component" value="Unassembled WGS sequence"/>
</dbReference>
<evidence type="ECO:0000313" key="3">
    <source>
        <dbReference type="Proteomes" id="UP000021816"/>
    </source>
</evidence>
<dbReference type="STRING" id="1454003.AW10_03034"/>
<gene>
    <name evidence="2" type="ORF">AW10_03034</name>
</gene>
<comment type="caution">
    <text evidence="2">The sequence shown here is derived from an EMBL/GenBank/DDBJ whole genome shotgun (WGS) entry which is preliminary data.</text>
</comment>
<dbReference type="AlphaFoldDB" id="A0A011N759"/>
<dbReference type="PATRIC" id="fig|1454003.3.peg.3091"/>
<feature type="domain" description="STAS" evidence="1">
    <location>
        <begin position="9"/>
        <end position="97"/>
    </location>
</feature>
<dbReference type="Pfam" id="PF13466">
    <property type="entry name" value="STAS_2"/>
    <property type="match status" value="1"/>
</dbReference>
<dbReference type="EMBL" id="JEMX01000071">
    <property type="protein sequence ID" value="EXI78428.1"/>
    <property type="molecule type" value="Genomic_DNA"/>
</dbReference>
<evidence type="ECO:0000313" key="2">
    <source>
        <dbReference type="EMBL" id="EXI78428.1"/>
    </source>
</evidence>
<sequence>MIEQAEGRLRVTAPMIIANARKLHEAGRRLLSASQPSANLLLDLAAVAEVDSSALSTLFAWQRKAAEHALSLRVVNPPASLISLAALYGVSELLPLA</sequence>
<dbReference type="SUPFAM" id="SSF52091">
    <property type="entry name" value="SpoIIaa-like"/>
    <property type="match status" value="1"/>
</dbReference>
<accession>A0A011N759</accession>
<dbReference type="InterPro" id="IPR002645">
    <property type="entry name" value="STAS_dom"/>
</dbReference>
<protein>
    <submittedName>
        <fullName evidence="2">Putative NTP binding protein (Contains STAS domain)</fullName>
    </submittedName>
</protein>
<dbReference type="CDD" id="cd07043">
    <property type="entry name" value="STAS_anti-anti-sigma_factors"/>
    <property type="match status" value="1"/>
</dbReference>
<evidence type="ECO:0000259" key="1">
    <source>
        <dbReference type="PROSITE" id="PS50801"/>
    </source>
</evidence>
<dbReference type="InterPro" id="IPR036513">
    <property type="entry name" value="STAS_dom_sf"/>
</dbReference>